<feature type="region of interest" description="Disordered" evidence="1">
    <location>
        <begin position="150"/>
        <end position="177"/>
    </location>
</feature>
<organism evidence="3 4">
    <name type="scientific">Xenopus laevis</name>
    <name type="common">African clawed frog</name>
    <dbReference type="NCBI Taxonomy" id="8355"/>
    <lineage>
        <taxon>Eukaryota</taxon>
        <taxon>Metazoa</taxon>
        <taxon>Chordata</taxon>
        <taxon>Craniata</taxon>
        <taxon>Vertebrata</taxon>
        <taxon>Euteleostomi</taxon>
        <taxon>Amphibia</taxon>
        <taxon>Batrachia</taxon>
        <taxon>Anura</taxon>
        <taxon>Pipoidea</taxon>
        <taxon>Pipidae</taxon>
        <taxon>Xenopodinae</taxon>
        <taxon>Xenopus</taxon>
        <taxon>Xenopus</taxon>
    </lineage>
</organism>
<feature type="region of interest" description="Disordered" evidence="1">
    <location>
        <begin position="1"/>
        <end position="37"/>
    </location>
</feature>
<name>A0A8J0UXH9_XENLA</name>
<feature type="compositionally biased region" description="Basic and acidic residues" evidence="1">
    <location>
        <begin position="315"/>
        <end position="325"/>
    </location>
</feature>
<dbReference type="AlphaFoldDB" id="A0A8J0UXH9"/>
<feature type="compositionally biased region" description="Low complexity" evidence="1">
    <location>
        <begin position="850"/>
        <end position="867"/>
    </location>
</feature>
<dbReference type="RefSeq" id="XP_018111265.1">
    <property type="nucleotide sequence ID" value="XM_018255776.2"/>
</dbReference>
<dbReference type="Xenbase" id="XB-GENE-6487998">
    <property type="gene designation" value="atxn7l1.S"/>
</dbReference>
<feature type="region of interest" description="Disordered" evidence="1">
    <location>
        <begin position="624"/>
        <end position="697"/>
    </location>
</feature>
<feature type="compositionally biased region" description="Basic and acidic residues" evidence="1">
    <location>
        <begin position="369"/>
        <end position="387"/>
    </location>
</feature>
<dbReference type="Pfam" id="PF08313">
    <property type="entry name" value="SCA7"/>
    <property type="match status" value="1"/>
</dbReference>
<reference evidence="4" key="2">
    <citation type="submission" date="2025-08" db="UniProtKB">
        <authorList>
            <consortium name="RefSeq"/>
        </authorList>
    </citation>
    <scope>IDENTIFICATION</scope>
    <source>
        <strain evidence="4">J_2021</strain>
        <tissue evidence="4">Erythrocytes</tissue>
    </source>
</reference>
<accession>A0A8J0UXH9</accession>
<feature type="compositionally biased region" description="Basic and acidic residues" evidence="1">
    <location>
        <begin position="653"/>
        <end position="666"/>
    </location>
</feature>
<feature type="compositionally biased region" description="Polar residues" evidence="1">
    <location>
        <begin position="828"/>
        <end position="849"/>
    </location>
</feature>
<evidence type="ECO:0000256" key="1">
    <source>
        <dbReference type="SAM" id="MobiDB-lite"/>
    </source>
</evidence>
<sequence length="884" mass="95927">MAERSEDDVTAPRIPCRSASEGKEKQQEGRAMATLDRKVPSPEAFLGKPWSSWIDAAKLHCSDNVDLEETGKEGGKSREVMRLNKEDMHLFGHYPGHDDFYLVVCNVCNQVVKPQVFQSHCGLLHPDQVGFVPKRQITDNVSRVFQLVQQRHRSKTPERRHGSMCKPSPTPALSPSNIKTSLVQMKPKPCMSSHNPVNSNSKPFKAPRDNLLTSNNKQHTAFSSKVSRDKPCVPVPVVSLEKIPNLVKADGANVKMNSATNCSSTAASTSSLPKQPTVLKTVPHSPEKILNGKGLGTLERKHQNGTKNSNKPYKRLSEREFDPNKHCGVLDPETKKPCTRSLTCKTHSLNHRRAVPGRKKQFDILLAEHKARSREKEVTKDKEHAPSSRETYQSQPTPAQEQSTGSAVNSVQEPKVTSPAKARPQNSVLPRPTSANSINSASSSNHSAFVPEPPVSSVGGDLASRLSSDEGEVEGVEEAEKLDCYFSGHHPKPLAFCSFGSRLMGRGYYVFDRRWDRFRFALNSMVEKHLNSQMWKKIPPAADSPMPSPATQVNCSFPASVLHPFSNSNSVYLSSPATNSRTSSSYMVTSGMLTNMAAETNSVTSHPNAFPHATGTLNVVDSFKSPSSVSPVPTFTPSPSQKPSKTKPNKSSKIKDLSSRSEELSGNRKKKPQTTSSSTPSSLPLQTSSTSSFSGSHKKNCVLNSNSGLNSYQATSSYNCVSVHNANNGTSPLSAKLEPPGRTSLSGGPADSIRHMSMVVSSIDSSLSVSSLVHHPGEHTLAAHNAMSSMPLTFDKSEGKKRKNSSASSKACKITKMPGMNSVHKKNTTNLISSVPDTQNSSLSRQMGKSSSVALSQSTPSSTSSPAHNKQKTSNRTGRIRTVP</sequence>
<feature type="domain" description="SCA7" evidence="2">
    <location>
        <begin position="314"/>
        <end position="381"/>
    </location>
</feature>
<evidence type="ECO:0000313" key="4">
    <source>
        <dbReference type="RefSeq" id="XP_018111265.1"/>
    </source>
</evidence>
<dbReference type="OrthoDB" id="21678at2759"/>
<feature type="compositionally biased region" description="Low complexity" evidence="1">
    <location>
        <begin position="673"/>
        <end position="692"/>
    </location>
</feature>
<keyword evidence="3" id="KW-1185">Reference proteome</keyword>
<feature type="compositionally biased region" description="Low complexity" evidence="1">
    <location>
        <begin position="434"/>
        <end position="448"/>
    </location>
</feature>
<proteinExistence type="predicted"/>
<dbReference type="InterPro" id="IPR052237">
    <property type="entry name" value="Ataxin-7-like_regulator"/>
</dbReference>
<feature type="compositionally biased region" description="Low complexity" evidence="1">
    <location>
        <begin position="624"/>
        <end position="643"/>
    </location>
</feature>
<dbReference type="Proteomes" id="UP000186698">
    <property type="component" value="Chromosome 3S"/>
</dbReference>
<protein>
    <submittedName>
        <fullName evidence="4">Ataxin-7-like protein 1 isoform X1</fullName>
    </submittedName>
</protein>
<dbReference type="Gene3D" id="6.10.140.670">
    <property type="match status" value="1"/>
</dbReference>
<gene>
    <name evidence="4 5" type="primary">atxn7l1.S</name>
</gene>
<dbReference type="AGR" id="Xenbase:XB-GENE-6487998"/>
<feature type="region of interest" description="Disordered" evidence="1">
    <location>
        <begin position="369"/>
        <end position="474"/>
    </location>
</feature>
<dbReference type="GeneID" id="108713075"/>
<evidence type="ECO:0000313" key="3">
    <source>
        <dbReference type="Proteomes" id="UP000186698"/>
    </source>
</evidence>
<feature type="compositionally biased region" description="Polar residues" evidence="1">
    <location>
        <begin position="388"/>
        <end position="412"/>
    </location>
</feature>
<dbReference type="PANTHER" id="PTHR15117">
    <property type="entry name" value="ATAXIN 7 RELATED"/>
    <property type="match status" value="1"/>
</dbReference>
<reference evidence="3" key="1">
    <citation type="submission" date="2024-06" db="UniProtKB">
        <authorList>
            <consortium name="RefSeq"/>
        </authorList>
    </citation>
    <scope>NUCLEOTIDE SEQUENCE [LARGE SCALE GENOMIC DNA]</scope>
    <source>
        <strain evidence="3">J_2021</strain>
    </source>
</reference>
<evidence type="ECO:0000313" key="5">
    <source>
        <dbReference type="Xenbase" id="XB-GENE-6487998"/>
    </source>
</evidence>
<dbReference type="KEGG" id="xla:108713075"/>
<feature type="region of interest" description="Disordered" evidence="1">
    <location>
        <begin position="792"/>
        <end position="884"/>
    </location>
</feature>
<dbReference type="PROSITE" id="PS51505">
    <property type="entry name" value="SCA7"/>
    <property type="match status" value="1"/>
</dbReference>
<dbReference type="CTD" id="108713075"/>
<dbReference type="PANTHER" id="PTHR15117:SF9">
    <property type="entry name" value="ATAXIN-7-LIKE PROTEIN 1"/>
    <property type="match status" value="1"/>
</dbReference>
<feature type="region of interest" description="Disordered" evidence="1">
    <location>
        <begin position="290"/>
        <end position="340"/>
    </location>
</feature>
<evidence type="ECO:0000259" key="2">
    <source>
        <dbReference type="PROSITE" id="PS51505"/>
    </source>
</evidence>
<dbReference type="InterPro" id="IPR013243">
    <property type="entry name" value="SCA7_dom"/>
</dbReference>